<keyword evidence="2" id="KW-0378">Hydrolase</keyword>
<dbReference type="PANTHER" id="PTHR30231:SF4">
    <property type="entry name" value="PROTEIN NEN2"/>
    <property type="match status" value="1"/>
</dbReference>
<keyword evidence="1" id="KW-0540">Nuclease</keyword>
<sequence>MTLYSGRIGKSSTFPCTVFQFLAPRCLCVILRSMLVVDVEASGTEPHKHSIVSIGALDLSNPTNRFYEEGRIWDGAHIMEGALAVNGFTEEQITDPAKPSEADAVRAFLHWSEGLTERTLAGQNVSFDRDFIRYAAERAGHTDWPFAYRSIDTHTLCYMHMVHRGLKPPVANRRSALDLDAVLNYCGIPMEPTPHNALTGALSHAEVISRLLYGRKLLPEFEEFEIPWRLG</sequence>
<dbReference type="SUPFAM" id="SSF53098">
    <property type="entry name" value="Ribonuclease H-like"/>
    <property type="match status" value="1"/>
</dbReference>
<reference evidence="6" key="1">
    <citation type="submission" date="2017-09" db="EMBL/GenBank/DDBJ databases">
        <title>Depth-based differentiation of microbial function through sediment-hosted aquifers and enrichment of novel symbionts in the deep terrestrial subsurface.</title>
        <authorList>
            <person name="Probst A.J."/>
            <person name="Ladd B."/>
            <person name="Jarett J.K."/>
            <person name="Geller-Mcgrath D.E."/>
            <person name="Sieber C.M.K."/>
            <person name="Emerson J.B."/>
            <person name="Anantharaman K."/>
            <person name="Thomas B.C."/>
            <person name="Malmstrom R."/>
            <person name="Stieglmeier M."/>
            <person name="Klingl A."/>
            <person name="Woyke T."/>
            <person name="Ryan C.M."/>
            <person name="Banfield J.F."/>
        </authorList>
    </citation>
    <scope>NUCLEOTIDE SEQUENCE [LARGE SCALE GENOMIC DNA]</scope>
</reference>
<dbReference type="Proteomes" id="UP000231379">
    <property type="component" value="Unassembled WGS sequence"/>
</dbReference>
<evidence type="ECO:0000256" key="2">
    <source>
        <dbReference type="ARBA" id="ARBA00022801"/>
    </source>
</evidence>
<evidence type="ECO:0000256" key="3">
    <source>
        <dbReference type="ARBA" id="ARBA00022839"/>
    </source>
</evidence>
<gene>
    <name evidence="5" type="ORF">COU20_03825</name>
</gene>
<dbReference type="SMART" id="SM00479">
    <property type="entry name" value="EXOIII"/>
    <property type="match status" value="1"/>
</dbReference>
<evidence type="ECO:0000259" key="4">
    <source>
        <dbReference type="SMART" id="SM00479"/>
    </source>
</evidence>
<dbReference type="InterPro" id="IPR013520">
    <property type="entry name" value="Ribonucl_H"/>
</dbReference>
<name>A0A2H0U921_9BACT</name>
<dbReference type="AlphaFoldDB" id="A0A2H0U921"/>
<evidence type="ECO:0000256" key="1">
    <source>
        <dbReference type="ARBA" id="ARBA00022722"/>
    </source>
</evidence>
<dbReference type="GO" id="GO:0008408">
    <property type="term" value="F:3'-5' exonuclease activity"/>
    <property type="evidence" value="ECO:0007669"/>
    <property type="project" value="TreeGrafter"/>
</dbReference>
<dbReference type="InterPro" id="IPR036397">
    <property type="entry name" value="RNaseH_sf"/>
</dbReference>
<evidence type="ECO:0000313" key="5">
    <source>
        <dbReference type="EMBL" id="PIR82255.1"/>
    </source>
</evidence>
<comment type="caution">
    <text evidence="5">The sequence shown here is derived from an EMBL/GenBank/DDBJ whole genome shotgun (WGS) entry which is preliminary data.</text>
</comment>
<protein>
    <recommendedName>
        <fullName evidence="4">Exonuclease domain-containing protein</fullName>
    </recommendedName>
</protein>
<keyword evidence="3" id="KW-0269">Exonuclease</keyword>
<dbReference type="PANTHER" id="PTHR30231">
    <property type="entry name" value="DNA POLYMERASE III SUBUNIT EPSILON"/>
    <property type="match status" value="1"/>
</dbReference>
<organism evidence="5 6">
    <name type="scientific">Candidatus Kaiserbacteria bacterium CG10_big_fil_rev_8_21_14_0_10_59_10</name>
    <dbReference type="NCBI Taxonomy" id="1974612"/>
    <lineage>
        <taxon>Bacteria</taxon>
        <taxon>Candidatus Kaiseribacteriota</taxon>
    </lineage>
</organism>
<proteinExistence type="predicted"/>
<dbReference type="InterPro" id="IPR012337">
    <property type="entry name" value="RNaseH-like_sf"/>
</dbReference>
<dbReference type="GO" id="GO:0003676">
    <property type="term" value="F:nucleic acid binding"/>
    <property type="evidence" value="ECO:0007669"/>
    <property type="project" value="InterPro"/>
</dbReference>
<feature type="domain" description="Exonuclease" evidence="4">
    <location>
        <begin position="33"/>
        <end position="217"/>
    </location>
</feature>
<accession>A0A2H0U921</accession>
<dbReference type="EMBL" id="PFBM01000021">
    <property type="protein sequence ID" value="PIR82255.1"/>
    <property type="molecule type" value="Genomic_DNA"/>
</dbReference>
<dbReference type="Pfam" id="PF00929">
    <property type="entry name" value="RNase_T"/>
    <property type="match status" value="1"/>
</dbReference>
<evidence type="ECO:0000313" key="6">
    <source>
        <dbReference type="Proteomes" id="UP000231379"/>
    </source>
</evidence>
<dbReference type="Gene3D" id="3.30.420.10">
    <property type="entry name" value="Ribonuclease H-like superfamily/Ribonuclease H"/>
    <property type="match status" value="1"/>
</dbReference>
<dbReference type="CDD" id="cd06127">
    <property type="entry name" value="DEDDh"/>
    <property type="match status" value="1"/>
</dbReference>